<dbReference type="GO" id="GO:0016740">
    <property type="term" value="F:transferase activity"/>
    <property type="evidence" value="ECO:0007669"/>
    <property type="project" value="UniProtKB-KW"/>
</dbReference>
<dbReference type="EMBL" id="MKGL01000083">
    <property type="protein sequence ID" value="RNF07589.1"/>
    <property type="molecule type" value="Genomic_DNA"/>
</dbReference>
<evidence type="ECO:0000313" key="1">
    <source>
        <dbReference type="EMBL" id="RNF07589.1"/>
    </source>
</evidence>
<gene>
    <name evidence="1" type="ORF">TraAM80_03272</name>
</gene>
<dbReference type="GeneID" id="40327205"/>
<keyword evidence="1" id="KW-0808">Transferase</keyword>
<accession>A0A3S5IRM2</accession>
<name>A0A3S5IRM2_TRYRA</name>
<reference evidence="1 2" key="1">
    <citation type="journal article" date="2018" name="BMC Genomics">
        <title>Genomic comparison of Trypanosoma conorhini and Trypanosoma rangeli to Trypanosoma cruzi strains of high and low virulence.</title>
        <authorList>
            <person name="Bradwell K.R."/>
            <person name="Koparde V.N."/>
            <person name="Matveyev A.V."/>
            <person name="Serrano M.G."/>
            <person name="Alves J.M."/>
            <person name="Parikh H."/>
            <person name="Huang B."/>
            <person name="Lee V."/>
            <person name="Espinosa-Alvarez O."/>
            <person name="Ortiz P.A."/>
            <person name="Costa-Martins A.G."/>
            <person name="Teixeira M.M."/>
            <person name="Buck G.A."/>
        </authorList>
    </citation>
    <scope>NUCLEOTIDE SEQUENCE [LARGE SCALE GENOMIC DNA]</scope>
    <source>
        <strain evidence="1 2">AM80</strain>
    </source>
</reference>
<comment type="caution">
    <text evidence="1">The sequence shown here is derived from an EMBL/GenBank/DDBJ whole genome shotgun (WGS) entry which is preliminary data.</text>
</comment>
<sequence length="148" mass="16659">MQATRRHGLSPTSDRLMLEVATMLLFDYVIANEDRTFMHNSHVVARGNTKQLLSSWITAKALYSHSAEVRCNPLFLPRGASSLWGRRQSQHPCVGYRSFCCGGLCAFQASGTCRFTPCFRAVRKVRMAQSTTVKPWQGSCSAQRRRTV</sequence>
<dbReference type="RefSeq" id="XP_029239921.1">
    <property type="nucleotide sequence ID" value="XM_029380249.1"/>
</dbReference>
<proteinExistence type="predicted"/>
<evidence type="ECO:0000313" key="2">
    <source>
        <dbReference type="Proteomes" id="UP000283634"/>
    </source>
</evidence>
<dbReference type="Proteomes" id="UP000283634">
    <property type="component" value="Unassembled WGS sequence"/>
</dbReference>
<protein>
    <submittedName>
        <fullName evidence="1">Putative glycogenin glucosyltransferase</fullName>
    </submittedName>
</protein>
<organism evidence="1 2">
    <name type="scientific">Trypanosoma rangeli</name>
    <dbReference type="NCBI Taxonomy" id="5698"/>
    <lineage>
        <taxon>Eukaryota</taxon>
        <taxon>Discoba</taxon>
        <taxon>Euglenozoa</taxon>
        <taxon>Kinetoplastea</taxon>
        <taxon>Metakinetoplastina</taxon>
        <taxon>Trypanosomatida</taxon>
        <taxon>Trypanosomatidae</taxon>
        <taxon>Trypanosoma</taxon>
        <taxon>Herpetosoma</taxon>
    </lineage>
</organism>
<keyword evidence="2" id="KW-1185">Reference proteome</keyword>
<dbReference type="AlphaFoldDB" id="A0A3S5IRM2"/>